<reference evidence="7 8" key="1">
    <citation type="submission" date="2022-05" db="EMBL/GenBank/DDBJ databases">
        <authorList>
            <consortium name="Genoscope - CEA"/>
            <person name="William W."/>
        </authorList>
    </citation>
    <scope>NUCLEOTIDE SEQUENCE [LARGE SCALE GENOMIC DNA]</scope>
</reference>
<evidence type="ECO:0000259" key="6">
    <source>
        <dbReference type="PROSITE" id="PS50262"/>
    </source>
</evidence>
<dbReference type="InterPro" id="IPR017452">
    <property type="entry name" value="GPCR_Rhodpsn_7TM"/>
</dbReference>
<name>A0ABN8ND32_9CNID</name>
<feature type="non-terminal residue" evidence="7">
    <location>
        <position position="1"/>
    </location>
</feature>
<evidence type="ECO:0000256" key="1">
    <source>
        <dbReference type="ARBA" id="ARBA00004370"/>
    </source>
</evidence>
<dbReference type="PROSITE" id="PS50262">
    <property type="entry name" value="G_PROTEIN_RECEP_F1_2"/>
    <property type="match status" value="1"/>
</dbReference>
<evidence type="ECO:0000313" key="8">
    <source>
        <dbReference type="Proteomes" id="UP001159405"/>
    </source>
</evidence>
<sequence length="100" mass="10967">NTPSLHSPQNCYLVSLAIVDILNAVVCIPITLKLAVSIKGKWDFSDVICQLQGKVLQIKVDQVSLVVGRWPGIDVLVIRLKSPSVDKSCYKTITTLVVYS</sequence>
<dbReference type="CDD" id="cd00637">
    <property type="entry name" value="7tm_classA_rhodopsin-like"/>
    <property type="match status" value="1"/>
</dbReference>
<dbReference type="EMBL" id="CALNXK010000013">
    <property type="protein sequence ID" value="CAH3045214.1"/>
    <property type="molecule type" value="Genomic_DNA"/>
</dbReference>
<gene>
    <name evidence="7" type="ORF">PLOB_00006686</name>
</gene>
<dbReference type="Pfam" id="PF00001">
    <property type="entry name" value="7tm_1"/>
    <property type="match status" value="1"/>
</dbReference>
<accession>A0ABN8ND32</accession>
<keyword evidence="2 5" id="KW-0812">Transmembrane</keyword>
<feature type="domain" description="G-protein coupled receptors family 1 profile" evidence="6">
    <location>
        <begin position="1"/>
        <end position="51"/>
    </location>
</feature>
<protein>
    <recommendedName>
        <fullName evidence="6">G-protein coupled receptors family 1 profile domain-containing protein</fullName>
    </recommendedName>
</protein>
<evidence type="ECO:0000313" key="7">
    <source>
        <dbReference type="EMBL" id="CAH3045214.1"/>
    </source>
</evidence>
<dbReference type="SUPFAM" id="SSF81321">
    <property type="entry name" value="Family A G protein-coupled receptor-like"/>
    <property type="match status" value="1"/>
</dbReference>
<proteinExistence type="predicted"/>
<dbReference type="InterPro" id="IPR000276">
    <property type="entry name" value="GPCR_Rhodpsn"/>
</dbReference>
<evidence type="ECO:0000256" key="5">
    <source>
        <dbReference type="SAM" id="Phobius"/>
    </source>
</evidence>
<dbReference type="Proteomes" id="UP001159405">
    <property type="component" value="Unassembled WGS sequence"/>
</dbReference>
<evidence type="ECO:0000256" key="4">
    <source>
        <dbReference type="ARBA" id="ARBA00023136"/>
    </source>
</evidence>
<dbReference type="Gene3D" id="1.20.1070.10">
    <property type="entry name" value="Rhodopsin 7-helix transmembrane proteins"/>
    <property type="match status" value="1"/>
</dbReference>
<organism evidence="7 8">
    <name type="scientific">Porites lobata</name>
    <dbReference type="NCBI Taxonomy" id="104759"/>
    <lineage>
        <taxon>Eukaryota</taxon>
        <taxon>Metazoa</taxon>
        <taxon>Cnidaria</taxon>
        <taxon>Anthozoa</taxon>
        <taxon>Hexacorallia</taxon>
        <taxon>Scleractinia</taxon>
        <taxon>Fungiina</taxon>
        <taxon>Poritidae</taxon>
        <taxon>Porites</taxon>
    </lineage>
</organism>
<feature type="transmembrane region" description="Helical" evidence="5">
    <location>
        <begin position="12"/>
        <end position="32"/>
    </location>
</feature>
<keyword evidence="4 5" id="KW-0472">Membrane</keyword>
<comment type="caution">
    <text evidence="7">The sequence shown here is derived from an EMBL/GenBank/DDBJ whole genome shotgun (WGS) entry which is preliminary data.</text>
</comment>
<evidence type="ECO:0000256" key="2">
    <source>
        <dbReference type="ARBA" id="ARBA00022692"/>
    </source>
</evidence>
<keyword evidence="3 5" id="KW-1133">Transmembrane helix</keyword>
<evidence type="ECO:0000256" key="3">
    <source>
        <dbReference type="ARBA" id="ARBA00022989"/>
    </source>
</evidence>
<keyword evidence="8" id="KW-1185">Reference proteome</keyword>
<comment type="subcellular location">
    <subcellularLocation>
        <location evidence="1">Membrane</location>
    </subcellularLocation>
</comment>